<proteinExistence type="predicted"/>
<organism evidence="2 3">
    <name type="scientific">Aspergillus sclerotialis</name>
    <dbReference type="NCBI Taxonomy" id="2070753"/>
    <lineage>
        <taxon>Eukaryota</taxon>
        <taxon>Fungi</taxon>
        <taxon>Dikarya</taxon>
        <taxon>Ascomycota</taxon>
        <taxon>Pezizomycotina</taxon>
        <taxon>Eurotiomycetes</taxon>
        <taxon>Eurotiomycetidae</taxon>
        <taxon>Eurotiales</taxon>
        <taxon>Aspergillaceae</taxon>
        <taxon>Aspergillus</taxon>
        <taxon>Aspergillus subgen. Polypaecilum</taxon>
    </lineage>
</organism>
<evidence type="ECO:0000313" key="2">
    <source>
        <dbReference type="EMBL" id="RJE21245.1"/>
    </source>
</evidence>
<evidence type="ECO:0000313" key="3">
    <source>
        <dbReference type="Proteomes" id="UP000266188"/>
    </source>
</evidence>
<sequence length="464" mass="50808">MEAVGTAAAIIQLAGVGLALAKTLYSLYGEGASSNEQVKELSFYVKSTSIALEAVGNVFQEESKAKKPLISENAIITANDVVSRCTDIFKKLGKIAEDGQKSTLSLLVFPLKSSRLQVLQTRLEQSKLDLQLMMQVIIYARLKVQPTIPQYNATTTSSSIVDEPAQRKVVNDLIVQRAAVYQKDCEEGDIEELNTGPEPNNSSSSSSPSNSIHQNPTSALRTLCISDPSPLPSSSPKPPDGSLPPVARSEQHKDQFSSGKANRTDPNEVDVSYWVALYLVCCPCFARKKSRRTQPGGIFDFDSSQMDIPSLPIADAAPTVNLHSRMKRSRVMSSASTMDYIPQKTSAIANIDKRSSRPQVSDRSSYPIHELPADSWSTSSPIFQSPQPAQFPTYGRRAADSTPYSPIYDSAVPPPNDSTAYQSAPMAAPRSRRHRKAPLILSSQEETHSPEVDRLLREWTTIYD</sequence>
<feature type="compositionally biased region" description="Pro residues" evidence="1">
    <location>
        <begin position="229"/>
        <end position="242"/>
    </location>
</feature>
<name>A0A3A2ZTE6_9EURO</name>
<feature type="compositionally biased region" description="Low complexity" evidence="1">
    <location>
        <begin position="199"/>
        <end position="211"/>
    </location>
</feature>
<gene>
    <name evidence="2" type="ORF">PHISCL_06427</name>
</gene>
<dbReference type="PANTHER" id="PTHR36167">
    <property type="entry name" value="C2H2 FINGER DOMAIN TRANSCRIPTION FACTOR (EUROFUNG)-RELATED"/>
    <property type="match status" value="1"/>
</dbReference>
<dbReference type="STRING" id="2070753.A0A3A2ZTE6"/>
<evidence type="ECO:0000256" key="1">
    <source>
        <dbReference type="SAM" id="MobiDB-lite"/>
    </source>
</evidence>
<evidence type="ECO:0008006" key="4">
    <source>
        <dbReference type="Google" id="ProtNLM"/>
    </source>
</evidence>
<protein>
    <recommendedName>
        <fullName evidence="4">Fungal N-terminal domain-containing protein</fullName>
    </recommendedName>
</protein>
<comment type="caution">
    <text evidence="2">The sequence shown here is derived from an EMBL/GenBank/DDBJ whole genome shotgun (WGS) entry which is preliminary data.</text>
</comment>
<dbReference type="Proteomes" id="UP000266188">
    <property type="component" value="Unassembled WGS sequence"/>
</dbReference>
<accession>A0A3A2ZTE6</accession>
<feature type="region of interest" description="Disordered" evidence="1">
    <location>
        <begin position="386"/>
        <end position="450"/>
    </location>
</feature>
<dbReference type="EMBL" id="MVGC01000242">
    <property type="protein sequence ID" value="RJE21245.1"/>
    <property type="molecule type" value="Genomic_DNA"/>
</dbReference>
<keyword evidence="3" id="KW-1185">Reference proteome</keyword>
<reference evidence="3" key="1">
    <citation type="submission" date="2017-02" db="EMBL/GenBank/DDBJ databases">
        <authorList>
            <person name="Tafer H."/>
            <person name="Lopandic K."/>
        </authorList>
    </citation>
    <scope>NUCLEOTIDE SEQUENCE [LARGE SCALE GENOMIC DNA]</scope>
    <source>
        <strain evidence="3">CBS 366.77</strain>
    </source>
</reference>
<dbReference type="GO" id="GO:0006355">
    <property type="term" value="P:regulation of DNA-templated transcription"/>
    <property type="evidence" value="ECO:0007669"/>
    <property type="project" value="InterPro"/>
</dbReference>
<dbReference type="OrthoDB" id="5431013at2759"/>
<dbReference type="PANTHER" id="PTHR36167:SF4">
    <property type="entry name" value="FUNGAL N-TERMINAL DOMAIN-CONTAINING PROTEIN"/>
    <property type="match status" value="1"/>
</dbReference>
<dbReference type="InterPro" id="IPR039327">
    <property type="entry name" value="CON7-like"/>
</dbReference>
<feature type="region of interest" description="Disordered" evidence="1">
    <location>
        <begin position="186"/>
        <end position="264"/>
    </location>
</feature>
<dbReference type="AlphaFoldDB" id="A0A3A2ZTE6"/>